<evidence type="ECO:0000256" key="1">
    <source>
        <dbReference type="ARBA" id="ARBA00022448"/>
    </source>
</evidence>
<dbReference type="InterPro" id="IPR008995">
    <property type="entry name" value="Mo/tungstate-bd_C_term_dom"/>
</dbReference>
<dbReference type="Proteomes" id="UP000219621">
    <property type="component" value="Unassembled WGS sequence"/>
</dbReference>
<dbReference type="NCBIfam" id="TIGR02142">
    <property type="entry name" value="modC_ABC"/>
    <property type="match status" value="1"/>
</dbReference>
<dbReference type="EMBL" id="OCNJ01000004">
    <property type="protein sequence ID" value="SOD95307.1"/>
    <property type="molecule type" value="Genomic_DNA"/>
</dbReference>
<dbReference type="Pfam" id="PF03459">
    <property type="entry name" value="TOBE"/>
    <property type="match status" value="1"/>
</dbReference>
<reference evidence="12 13" key="1">
    <citation type="submission" date="2017-09" db="EMBL/GenBank/DDBJ databases">
        <authorList>
            <person name="Ehlers B."/>
            <person name="Leendertz F.H."/>
        </authorList>
    </citation>
    <scope>NUCLEOTIDE SEQUENCE [LARGE SCALE GENOMIC DNA]</scope>
    <source>
        <strain evidence="12 13">USBA 140</strain>
    </source>
</reference>
<evidence type="ECO:0000256" key="2">
    <source>
        <dbReference type="ARBA" id="ARBA00022475"/>
    </source>
</evidence>
<sequence length="375" mass="39839">MLDVSVQRRQGAFAVDAAFSSPAAGVTALFGRSGSGKTSVINMIAGLARPDAGRIALNGTPLFDSARRIDLPMEARRVGYVFQDGRLFPHMTVRANLTYGMRLVPAAQRVIGFDAVVGMLGIEPLLDRRPAKLSGGEKQRVAIGRALLTSPRLLLMDEPLAALDETRKGEVLPFVAGLPKEFAIPIVYVSHSLDEILKLADTLVLMNAGTAVAAGPVEDVVGRLHLSGALDAAEAGAVLTTVVEEHDAAHHLTLLRFPGGRIAVQRMDQPAGAQVRVRIRASEVGIALEPPRHSSFQNVFPARIVELAPPRDGQVDIRLDAAGAAVWARITSRACETMALEPGLIVHALVKSVALTRADVGRHSPVRADGEVHAP</sequence>
<dbReference type="SUPFAM" id="SSF50331">
    <property type="entry name" value="MOP-like"/>
    <property type="match status" value="1"/>
</dbReference>
<proteinExistence type="predicted"/>
<keyword evidence="3 9" id="KW-0500">Molybdenum</keyword>
<keyword evidence="6 12" id="KW-0067">ATP-binding</keyword>
<dbReference type="Gene3D" id="2.40.50.100">
    <property type="match status" value="1"/>
</dbReference>
<keyword evidence="4" id="KW-0997">Cell inner membrane</keyword>
<evidence type="ECO:0000256" key="3">
    <source>
        <dbReference type="ARBA" id="ARBA00022505"/>
    </source>
</evidence>
<dbReference type="InterPro" id="IPR005116">
    <property type="entry name" value="Transp-assoc_OB_typ1"/>
</dbReference>
<keyword evidence="13" id="KW-1185">Reference proteome</keyword>
<dbReference type="GO" id="GO:0016020">
    <property type="term" value="C:membrane"/>
    <property type="evidence" value="ECO:0007669"/>
    <property type="project" value="InterPro"/>
</dbReference>
<organism evidence="12 13">
    <name type="scientific">Caenispirillum bisanense</name>
    <dbReference type="NCBI Taxonomy" id="414052"/>
    <lineage>
        <taxon>Bacteria</taxon>
        <taxon>Pseudomonadati</taxon>
        <taxon>Pseudomonadota</taxon>
        <taxon>Alphaproteobacteria</taxon>
        <taxon>Rhodospirillales</taxon>
        <taxon>Novispirillaceae</taxon>
        <taxon>Caenispirillum</taxon>
    </lineage>
</organism>
<evidence type="ECO:0000256" key="5">
    <source>
        <dbReference type="ARBA" id="ARBA00022741"/>
    </source>
</evidence>
<name>A0A286GID5_9PROT</name>
<keyword evidence="5" id="KW-0547">Nucleotide-binding</keyword>
<evidence type="ECO:0000256" key="9">
    <source>
        <dbReference type="PROSITE-ProRule" id="PRU01213"/>
    </source>
</evidence>
<keyword evidence="8" id="KW-0472">Membrane</keyword>
<keyword evidence="1" id="KW-0813">Transport</keyword>
<dbReference type="GO" id="GO:0005524">
    <property type="term" value="F:ATP binding"/>
    <property type="evidence" value="ECO:0007669"/>
    <property type="project" value="UniProtKB-KW"/>
</dbReference>
<dbReference type="InterPro" id="IPR050334">
    <property type="entry name" value="Molybdenum_import_ModC"/>
</dbReference>
<evidence type="ECO:0000259" key="11">
    <source>
        <dbReference type="PROSITE" id="PS51866"/>
    </source>
</evidence>
<feature type="domain" description="ABC transporter" evidence="10">
    <location>
        <begin position="1"/>
        <end position="233"/>
    </location>
</feature>
<dbReference type="AlphaFoldDB" id="A0A286GID5"/>
<evidence type="ECO:0000259" key="10">
    <source>
        <dbReference type="PROSITE" id="PS50893"/>
    </source>
</evidence>
<evidence type="ECO:0000313" key="13">
    <source>
        <dbReference type="Proteomes" id="UP000219621"/>
    </source>
</evidence>
<dbReference type="InterPro" id="IPR017871">
    <property type="entry name" value="ABC_transporter-like_CS"/>
</dbReference>
<dbReference type="GO" id="GO:0015098">
    <property type="term" value="F:molybdate ion transmembrane transporter activity"/>
    <property type="evidence" value="ECO:0007669"/>
    <property type="project" value="InterPro"/>
</dbReference>
<dbReference type="Gene3D" id="3.40.50.300">
    <property type="entry name" value="P-loop containing nucleotide triphosphate hydrolases"/>
    <property type="match status" value="1"/>
</dbReference>
<dbReference type="PROSITE" id="PS00211">
    <property type="entry name" value="ABC_TRANSPORTER_1"/>
    <property type="match status" value="1"/>
</dbReference>
<feature type="domain" description="Mop" evidence="11">
    <location>
        <begin position="293"/>
        <end position="359"/>
    </location>
</feature>
<dbReference type="PANTHER" id="PTHR43514">
    <property type="entry name" value="ABC TRANSPORTER I FAMILY MEMBER 10"/>
    <property type="match status" value="1"/>
</dbReference>
<dbReference type="PANTHER" id="PTHR43514:SF4">
    <property type="entry name" value="ABC TRANSPORTER I FAMILY MEMBER 10"/>
    <property type="match status" value="1"/>
</dbReference>
<dbReference type="RefSeq" id="WP_097279249.1">
    <property type="nucleotide sequence ID" value="NZ_OCNJ01000004.1"/>
</dbReference>
<protein>
    <submittedName>
        <fullName evidence="12">Molybdate transport system ATP-binding protein</fullName>
    </submittedName>
</protein>
<dbReference type="OrthoDB" id="9802264at2"/>
<evidence type="ECO:0000256" key="7">
    <source>
        <dbReference type="ARBA" id="ARBA00022967"/>
    </source>
</evidence>
<gene>
    <name evidence="12" type="ORF">SAMN05421508_104296</name>
</gene>
<dbReference type="GO" id="GO:0016887">
    <property type="term" value="F:ATP hydrolysis activity"/>
    <property type="evidence" value="ECO:0007669"/>
    <property type="project" value="InterPro"/>
</dbReference>
<dbReference type="InterPro" id="IPR004606">
    <property type="entry name" value="Mop_domain"/>
</dbReference>
<dbReference type="GO" id="GO:0140359">
    <property type="term" value="F:ABC-type transporter activity"/>
    <property type="evidence" value="ECO:0007669"/>
    <property type="project" value="InterPro"/>
</dbReference>
<dbReference type="PROSITE" id="PS51866">
    <property type="entry name" value="MOP"/>
    <property type="match status" value="1"/>
</dbReference>
<dbReference type="Pfam" id="PF00005">
    <property type="entry name" value="ABC_tran"/>
    <property type="match status" value="1"/>
</dbReference>
<dbReference type="InterPro" id="IPR011868">
    <property type="entry name" value="ModC_ABC_ATP-bd"/>
</dbReference>
<evidence type="ECO:0000256" key="4">
    <source>
        <dbReference type="ARBA" id="ARBA00022519"/>
    </source>
</evidence>
<dbReference type="InterPro" id="IPR003593">
    <property type="entry name" value="AAA+_ATPase"/>
</dbReference>
<keyword evidence="7" id="KW-1278">Translocase</keyword>
<dbReference type="PROSITE" id="PS50893">
    <property type="entry name" value="ABC_TRANSPORTER_2"/>
    <property type="match status" value="1"/>
</dbReference>
<evidence type="ECO:0000313" key="12">
    <source>
        <dbReference type="EMBL" id="SOD95307.1"/>
    </source>
</evidence>
<dbReference type="InterPro" id="IPR003439">
    <property type="entry name" value="ABC_transporter-like_ATP-bd"/>
</dbReference>
<evidence type="ECO:0000256" key="8">
    <source>
        <dbReference type="ARBA" id="ARBA00023136"/>
    </source>
</evidence>
<evidence type="ECO:0000256" key="6">
    <source>
        <dbReference type="ARBA" id="ARBA00022840"/>
    </source>
</evidence>
<dbReference type="SUPFAM" id="SSF52540">
    <property type="entry name" value="P-loop containing nucleoside triphosphate hydrolases"/>
    <property type="match status" value="1"/>
</dbReference>
<accession>A0A286GID5</accession>
<dbReference type="InterPro" id="IPR027417">
    <property type="entry name" value="P-loop_NTPase"/>
</dbReference>
<dbReference type="SMART" id="SM00382">
    <property type="entry name" value="AAA"/>
    <property type="match status" value="1"/>
</dbReference>
<keyword evidence="2" id="KW-1003">Cell membrane</keyword>